<dbReference type="AlphaFoldDB" id="A0A5H2XL00"/>
<keyword evidence="3" id="KW-0134">Cell wall</keyword>
<evidence type="ECO:0000256" key="3">
    <source>
        <dbReference type="ARBA" id="ARBA00022512"/>
    </source>
</evidence>
<sequence length="89" mass="9236">MKFIAPKFLCLHSNVSFKNIKGTCTDPVAVKLACCPGLPCENVELSDIDLKYTGDKGPITSACSNVKPTITRVAQPLACATSAAAPAPA</sequence>
<dbReference type="GO" id="GO:0004650">
    <property type="term" value="F:polygalacturonase activity"/>
    <property type="evidence" value="ECO:0007669"/>
    <property type="project" value="InterPro"/>
</dbReference>
<evidence type="ECO:0000256" key="1">
    <source>
        <dbReference type="ARBA" id="ARBA00004191"/>
    </source>
</evidence>
<evidence type="ECO:0000313" key="7">
    <source>
        <dbReference type="EMBL" id="BBN67659.1"/>
    </source>
</evidence>
<evidence type="ECO:0000256" key="6">
    <source>
        <dbReference type="RuleBase" id="RU361169"/>
    </source>
</evidence>
<keyword evidence="4 6" id="KW-0378">Hydrolase</keyword>
<proteinExistence type="inferred from homology"/>
<evidence type="ECO:0008006" key="8">
    <source>
        <dbReference type="Google" id="ProtNLM"/>
    </source>
</evidence>
<dbReference type="Pfam" id="PF00295">
    <property type="entry name" value="Glyco_hydro_28"/>
    <property type="match status" value="1"/>
</dbReference>
<dbReference type="Gene3D" id="2.160.20.10">
    <property type="entry name" value="Single-stranded right-handed beta-helix, Pectin lyase-like"/>
    <property type="match status" value="1"/>
</dbReference>
<dbReference type="EMBL" id="AP020483">
    <property type="protein sequence ID" value="BBN67659.1"/>
    <property type="molecule type" value="Genomic_DNA"/>
</dbReference>
<dbReference type="InterPro" id="IPR000743">
    <property type="entry name" value="Glyco_hydro_28"/>
</dbReference>
<evidence type="ECO:0000256" key="5">
    <source>
        <dbReference type="ARBA" id="ARBA00023295"/>
    </source>
</evidence>
<protein>
    <recommendedName>
        <fullName evidence="8">Pectin lyase-like superfamily protein</fullName>
    </recommendedName>
</protein>
<keyword evidence="5 6" id="KW-0326">Glycosidase</keyword>
<evidence type="ECO:0000256" key="2">
    <source>
        <dbReference type="ARBA" id="ARBA00008834"/>
    </source>
</evidence>
<evidence type="ECO:0000256" key="4">
    <source>
        <dbReference type="ARBA" id="ARBA00022801"/>
    </source>
</evidence>
<reference evidence="7" key="1">
    <citation type="journal article" date="2019" name="Science">
        <title>Mutation of a bHLH transcription factor allowed almond domestication.</title>
        <authorList>
            <person name="Sanchez-Perez R."/>
            <person name="Pavan S."/>
            <person name="Mazzeo R."/>
            <person name="Moldovan C."/>
            <person name="Aiese Cigliano R."/>
            <person name="Del Cueto J."/>
            <person name="Ricciardi F."/>
            <person name="Lotti C."/>
            <person name="Ricciardi L."/>
            <person name="Dicenta F."/>
            <person name="Lopez-Marques R.L."/>
            <person name="Lindberg Moller B."/>
        </authorList>
    </citation>
    <scope>NUCLEOTIDE SEQUENCE</scope>
</reference>
<dbReference type="GO" id="GO:0005975">
    <property type="term" value="P:carbohydrate metabolic process"/>
    <property type="evidence" value="ECO:0007669"/>
    <property type="project" value="InterPro"/>
</dbReference>
<dbReference type="InterPro" id="IPR011050">
    <property type="entry name" value="Pectin_lyase_fold/virulence"/>
</dbReference>
<organism evidence="7">
    <name type="scientific">Prunus dulcis</name>
    <name type="common">Almond</name>
    <name type="synonym">Amygdalus dulcis</name>
    <dbReference type="NCBI Taxonomy" id="3755"/>
    <lineage>
        <taxon>Eukaryota</taxon>
        <taxon>Viridiplantae</taxon>
        <taxon>Streptophyta</taxon>
        <taxon>Embryophyta</taxon>
        <taxon>Tracheophyta</taxon>
        <taxon>Spermatophyta</taxon>
        <taxon>Magnoliopsida</taxon>
        <taxon>eudicotyledons</taxon>
        <taxon>Gunneridae</taxon>
        <taxon>Pentapetalae</taxon>
        <taxon>rosids</taxon>
        <taxon>fabids</taxon>
        <taxon>Rosales</taxon>
        <taxon>Rosaceae</taxon>
        <taxon>Amygdaloideae</taxon>
        <taxon>Amygdaleae</taxon>
        <taxon>Prunus</taxon>
    </lineage>
</organism>
<comment type="similarity">
    <text evidence="2 6">Belongs to the glycosyl hydrolase 28 family.</text>
</comment>
<dbReference type="InterPro" id="IPR012334">
    <property type="entry name" value="Pectin_lyas_fold"/>
</dbReference>
<accession>A0A5H2XL00</accession>
<keyword evidence="3" id="KW-0964">Secreted</keyword>
<name>A0A5H2XL00_PRUDU</name>
<gene>
    <name evidence="7" type="ORF">Prudu_146S000800</name>
</gene>
<dbReference type="SUPFAM" id="SSF51126">
    <property type="entry name" value="Pectin lyase-like"/>
    <property type="match status" value="1"/>
</dbReference>
<comment type="subcellular location">
    <subcellularLocation>
        <location evidence="1">Secreted</location>
        <location evidence="1">Cell wall</location>
    </subcellularLocation>
</comment>